<feature type="region of interest" description="Disordered" evidence="1">
    <location>
        <begin position="1"/>
        <end position="20"/>
    </location>
</feature>
<feature type="compositionally biased region" description="Low complexity" evidence="1">
    <location>
        <begin position="184"/>
        <end position="197"/>
    </location>
</feature>
<organism evidence="2 3">
    <name type="scientific">Acanthosepion pharaonis</name>
    <name type="common">Pharaoh cuttlefish</name>
    <name type="synonym">Sepia pharaonis</name>
    <dbReference type="NCBI Taxonomy" id="158019"/>
    <lineage>
        <taxon>Eukaryota</taxon>
        <taxon>Metazoa</taxon>
        <taxon>Spiralia</taxon>
        <taxon>Lophotrochozoa</taxon>
        <taxon>Mollusca</taxon>
        <taxon>Cephalopoda</taxon>
        <taxon>Coleoidea</taxon>
        <taxon>Decapodiformes</taxon>
        <taxon>Sepiida</taxon>
        <taxon>Sepiina</taxon>
        <taxon>Sepiidae</taxon>
        <taxon>Acanthosepion</taxon>
    </lineage>
</organism>
<sequence>MKPDGNGVVKISDPGFPETLPQGDLLDAAWKSAGDKAMSALELKDEDYPKEDEQMSSRISVLSQRLQHCSKKCADLYPLIITLRSLQLKKTSATPQQRKNLETELKTRLSSLEEEIHVIESFEAKYFKKSSSSYLGLGGNSSSVAAAPRKKKCSTHSSSAGATSAEMKETPSQANSSLFESLTPAATSPPGVVSPSSEENNAISRQATGGAAANAPDSAGTASTKSKSSIWYIERVEKLNSRLEIMHSRLTKYCMIQSIMIQNKAEEAIAKAKRNETEVIHSLHDFAQGIVDQCKSTTVDCVQKVVTKRKDLKRKERLIAEARTLTEQCIANGDEVGLRQVEEMLRQINLQN</sequence>
<proteinExistence type="predicted"/>
<keyword evidence="3" id="KW-1185">Reference proteome</keyword>
<evidence type="ECO:0000256" key="1">
    <source>
        <dbReference type="SAM" id="MobiDB-lite"/>
    </source>
</evidence>
<comment type="caution">
    <text evidence="2">The sequence shown here is derived from an EMBL/GenBank/DDBJ whole genome shotgun (WGS) entry which is preliminary data.</text>
</comment>
<gene>
    <name evidence="2" type="ORF">SPHA_31945</name>
</gene>
<accession>A0A812CED3</accession>
<protein>
    <submittedName>
        <fullName evidence="2">ZIC2</fullName>
    </submittedName>
</protein>
<feature type="compositionally biased region" description="Polar residues" evidence="1">
    <location>
        <begin position="170"/>
        <end position="180"/>
    </location>
</feature>
<evidence type="ECO:0000313" key="2">
    <source>
        <dbReference type="EMBL" id="CAE1259886.1"/>
    </source>
</evidence>
<dbReference type="EMBL" id="CAHIKZ030001324">
    <property type="protein sequence ID" value="CAE1259886.1"/>
    <property type="molecule type" value="Genomic_DNA"/>
</dbReference>
<evidence type="ECO:0000313" key="3">
    <source>
        <dbReference type="Proteomes" id="UP000597762"/>
    </source>
</evidence>
<reference evidence="2" key="1">
    <citation type="submission" date="2021-01" db="EMBL/GenBank/DDBJ databases">
        <authorList>
            <person name="Li R."/>
            <person name="Bekaert M."/>
        </authorList>
    </citation>
    <scope>NUCLEOTIDE SEQUENCE</scope>
    <source>
        <strain evidence="2">Farmed</strain>
    </source>
</reference>
<feature type="region of interest" description="Disordered" evidence="1">
    <location>
        <begin position="140"/>
        <end position="200"/>
    </location>
</feature>
<feature type="compositionally biased region" description="Low complexity" evidence="1">
    <location>
        <begin position="155"/>
        <end position="165"/>
    </location>
</feature>
<dbReference type="Proteomes" id="UP000597762">
    <property type="component" value="Unassembled WGS sequence"/>
</dbReference>
<dbReference type="AlphaFoldDB" id="A0A812CED3"/>
<name>A0A812CED3_ACAPH</name>